<dbReference type="AlphaFoldDB" id="A0A1F5KD59"/>
<dbReference type="Proteomes" id="UP000176527">
    <property type="component" value="Unassembled WGS sequence"/>
</dbReference>
<protein>
    <submittedName>
        <fullName evidence="1">Uncharacterized protein</fullName>
    </submittedName>
</protein>
<name>A0A1F5KD59_9BACT</name>
<evidence type="ECO:0000313" key="1">
    <source>
        <dbReference type="EMBL" id="OGE38883.1"/>
    </source>
</evidence>
<dbReference type="EMBL" id="MFDE01000010">
    <property type="protein sequence ID" value="OGE38883.1"/>
    <property type="molecule type" value="Genomic_DNA"/>
</dbReference>
<accession>A0A1F5KD59</accession>
<organism evidence="1 2">
    <name type="scientific">Candidatus Daviesbacteria bacterium RIFCSPHIGHO2_12_FULL_37_11</name>
    <dbReference type="NCBI Taxonomy" id="1797777"/>
    <lineage>
        <taxon>Bacteria</taxon>
        <taxon>Candidatus Daviesiibacteriota</taxon>
    </lineage>
</organism>
<evidence type="ECO:0000313" key="2">
    <source>
        <dbReference type="Proteomes" id="UP000176527"/>
    </source>
</evidence>
<reference evidence="1 2" key="1">
    <citation type="journal article" date="2016" name="Nat. Commun.">
        <title>Thousands of microbial genomes shed light on interconnected biogeochemical processes in an aquifer system.</title>
        <authorList>
            <person name="Anantharaman K."/>
            <person name="Brown C.T."/>
            <person name="Hug L.A."/>
            <person name="Sharon I."/>
            <person name="Castelle C.J."/>
            <person name="Probst A.J."/>
            <person name="Thomas B.C."/>
            <person name="Singh A."/>
            <person name="Wilkins M.J."/>
            <person name="Karaoz U."/>
            <person name="Brodie E.L."/>
            <person name="Williams K.H."/>
            <person name="Hubbard S.S."/>
            <person name="Banfield J.F."/>
        </authorList>
    </citation>
    <scope>NUCLEOTIDE SEQUENCE [LARGE SCALE GENOMIC DNA]</scope>
</reference>
<comment type="caution">
    <text evidence="1">The sequence shown here is derived from an EMBL/GenBank/DDBJ whole genome shotgun (WGS) entry which is preliminary data.</text>
</comment>
<sequence>MTMDEFTIQEKKYLSKVLILNNCLTIISTPPRCAKRLALFHLGGVSTPGVFAGSELPAHTGSVAICK</sequence>
<proteinExistence type="predicted"/>
<gene>
    <name evidence="1" type="ORF">A3F00_01320</name>
</gene>